<reference evidence="4" key="1">
    <citation type="submission" date="2016-04" db="EMBL/GenBank/DDBJ databases">
        <authorList>
            <person name="Chen L."/>
            <person name="Zhuang W."/>
            <person name="Wang G."/>
        </authorList>
    </citation>
    <scope>NUCLEOTIDE SEQUENCE [LARGE SCALE GENOMIC DNA]</scope>
    <source>
        <strain evidence="4">208</strain>
    </source>
</reference>
<sequence length="409" mass="46406">MKYQFLKFFCCCLVLVIGTANAMALSDKDRLLLQKNFPFLYMLETPLKKLNPQPMVFITARARLEHDAMDAIKNCKSGACYSRTLQFTDAEITSIGNELVHLVLTEASIRGLIRTLKINGLYPLFIQEPDTAYVRKLWQTETRGIAYILNTYIGGQKPLYPKIDSISFDKDDLHFTANVGVSVEKVLDNKFKTRPFFNVPLQLALKALLLNGRDEAVRYEPMYLKENKAALNLTKKVRWDHYPYSVIMVPGLGPEQANVSLDPNGARRCDSAAVRYRERKAPFIVVSGGHVHPYKTPYCEAVEMKKYMVEKLKIPAAAIIIEPHARHTTTNLRNTNRLIFLYGIPKNKPVLIVTDAAQNNYINGGMKNKVIKELGYMPFNIIKKISGTETEYVPSPDSWQPNSLDPLDP</sequence>
<dbReference type="InterPro" id="IPR003848">
    <property type="entry name" value="DUF218"/>
</dbReference>
<feature type="signal peptide" evidence="1">
    <location>
        <begin position="1"/>
        <end position="22"/>
    </location>
</feature>
<name>A0A1V9FJ33_9BACT</name>
<protein>
    <recommendedName>
        <fullName evidence="2">DUF218 domain-containing protein</fullName>
    </recommendedName>
</protein>
<evidence type="ECO:0000259" key="2">
    <source>
        <dbReference type="Pfam" id="PF02698"/>
    </source>
</evidence>
<dbReference type="Pfam" id="PF02698">
    <property type="entry name" value="DUF218"/>
    <property type="match status" value="1"/>
</dbReference>
<dbReference type="Gene3D" id="3.40.50.620">
    <property type="entry name" value="HUPs"/>
    <property type="match status" value="1"/>
</dbReference>
<evidence type="ECO:0000313" key="4">
    <source>
        <dbReference type="Proteomes" id="UP000192276"/>
    </source>
</evidence>
<evidence type="ECO:0000313" key="3">
    <source>
        <dbReference type="EMBL" id="OQP58365.1"/>
    </source>
</evidence>
<keyword evidence="1" id="KW-0732">Signal</keyword>
<dbReference type="GO" id="GO:0005886">
    <property type="term" value="C:plasma membrane"/>
    <property type="evidence" value="ECO:0007669"/>
    <property type="project" value="TreeGrafter"/>
</dbReference>
<dbReference type="CDD" id="cd06259">
    <property type="entry name" value="YdcF-like"/>
    <property type="match status" value="1"/>
</dbReference>
<accession>A0A1V9FJ33</accession>
<organism evidence="3 4">
    <name type="scientific">Niastella populi</name>
    <dbReference type="NCBI Taxonomy" id="550983"/>
    <lineage>
        <taxon>Bacteria</taxon>
        <taxon>Pseudomonadati</taxon>
        <taxon>Bacteroidota</taxon>
        <taxon>Chitinophagia</taxon>
        <taxon>Chitinophagales</taxon>
        <taxon>Chitinophagaceae</taxon>
        <taxon>Niastella</taxon>
    </lineage>
</organism>
<feature type="chain" id="PRO_5013297459" description="DUF218 domain-containing protein" evidence="1">
    <location>
        <begin position="23"/>
        <end position="409"/>
    </location>
</feature>
<dbReference type="EMBL" id="LWBP01000188">
    <property type="protein sequence ID" value="OQP58365.1"/>
    <property type="molecule type" value="Genomic_DNA"/>
</dbReference>
<dbReference type="OrthoDB" id="1092058at2"/>
<proteinExistence type="predicted"/>
<evidence type="ECO:0000256" key="1">
    <source>
        <dbReference type="SAM" id="SignalP"/>
    </source>
</evidence>
<dbReference type="PANTHER" id="PTHR30336">
    <property type="entry name" value="INNER MEMBRANE PROTEIN, PROBABLE PERMEASE"/>
    <property type="match status" value="1"/>
</dbReference>
<dbReference type="PANTHER" id="PTHR30336:SF20">
    <property type="entry name" value="DUF218 DOMAIN-CONTAINING PROTEIN"/>
    <property type="match status" value="1"/>
</dbReference>
<dbReference type="STRING" id="550983.A4R26_02560"/>
<dbReference type="AlphaFoldDB" id="A0A1V9FJ33"/>
<keyword evidence="4" id="KW-1185">Reference proteome</keyword>
<gene>
    <name evidence="3" type="ORF">A4R26_02560</name>
</gene>
<dbReference type="InterPro" id="IPR051599">
    <property type="entry name" value="Cell_Envelope_Assoc"/>
</dbReference>
<comment type="caution">
    <text evidence="3">The sequence shown here is derived from an EMBL/GenBank/DDBJ whole genome shotgun (WGS) entry which is preliminary data.</text>
</comment>
<dbReference type="RefSeq" id="WP_081165470.1">
    <property type="nucleotide sequence ID" value="NZ_LWBP01000188.1"/>
</dbReference>
<dbReference type="Proteomes" id="UP000192276">
    <property type="component" value="Unassembled WGS sequence"/>
</dbReference>
<dbReference type="InterPro" id="IPR014729">
    <property type="entry name" value="Rossmann-like_a/b/a_fold"/>
</dbReference>
<feature type="domain" description="DUF218" evidence="2">
    <location>
        <begin position="246"/>
        <end position="358"/>
    </location>
</feature>